<dbReference type="Proteomes" id="UP001565243">
    <property type="component" value="Unassembled WGS sequence"/>
</dbReference>
<feature type="transmembrane region" description="Helical" evidence="6">
    <location>
        <begin position="254"/>
        <end position="280"/>
    </location>
</feature>
<keyword evidence="5 6" id="KW-0472">Membrane</keyword>
<dbReference type="PROSITE" id="PS50883">
    <property type="entry name" value="EAL"/>
    <property type="match status" value="1"/>
</dbReference>
<feature type="transmembrane region" description="Helical" evidence="6">
    <location>
        <begin position="169"/>
        <end position="187"/>
    </location>
</feature>
<evidence type="ECO:0000256" key="3">
    <source>
        <dbReference type="ARBA" id="ARBA00022692"/>
    </source>
</evidence>
<accession>A0ABV4E959</accession>
<keyword evidence="3 6" id="KW-0812">Transmembrane</keyword>
<feature type="domain" description="EAL" evidence="7">
    <location>
        <begin position="492"/>
        <end position="743"/>
    </location>
</feature>
<gene>
    <name evidence="8" type="ORF">AB6T85_13220</name>
</gene>
<comment type="caution">
    <text evidence="8">The sequence shown here is derived from an EMBL/GenBank/DDBJ whole genome shotgun (WGS) entry which is preliminary data.</text>
</comment>
<dbReference type="RefSeq" id="WP_253459372.1">
    <property type="nucleotide sequence ID" value="NZ_JBGFFX010000007.1"/>
</dbReference>
<feature type="transmembrane region" description="Helical" evidence="6">
    <location>
        <begin position="124"/>
        <end position="149"/>
    </location>
</feature>
<dbReference type="EMBL" id="JBGFFX010000007">
    <property type="protein sequence ID" value="MEY8771363.1"/>
    <property type="molecule type" value="Genomic_DNA"/>
</dbReference>
<dbReference type="Pfam" id="PF05231">
    <property type="entry name" value="MASE1"/>
    <property type="match status" value="1"/>
</dbReference>
<evidence type="ECO:0000256" key="2">
    <source>
        <dbReference type="ARBA" id="ARBA00022475"/>
    </source>
</evidence>
<dbReference type="InterPro" id="IPR035919">
    <property type="entry name" value="EAL_sf"/>
</dbReference>
<dbReference type="SMART" id="SM00052">
    <property type="entry name" value="EAL"/>
    <property type="match status" value="1"/>
</dbReference>
<keyword evidence="4 6" id="KW-1133">Transmembrane helix</keyword>
<feature type="transmembrane region" description="Helical" evidence="6">
    <location>
        <begin position="41"/>
        <end position="60"/>
    </location>
</feature>
<feature type="transmembrane region" description="Helical" evidence="6">
    <location>
        <begin position="292"/>
        <end position="314"/>
    </location>
</feature>
<organism evidence="8 9">
    <name type="scientific">Erwinia aeris</name>
    <dbReference type="NCBI Taxonomy" id="3239803"/>
    <lineage>
        <taxon>Bacteria</taxon>
        <taxon>Pseudomonadati</taxon>
        <taxon>Pseudomonadota</taxon>
        <taxon>Gammaproteobacteria</taxon>
        <taxon>Enterobacterales</taxon>
        <taxon>Erwiniaceae</taxon>
        <taxon>Erwinia</taxon>
    </lineage>
</organism>
<name>A0ABV4E959_9GAMM</name>
<dbReference type="PANTHER" id="PTHR33121">
    <property type="entry name" value="CYCLIC DI-GMP PHOSPHODIESTERASE PDEF"/>
    <property type="match status" value="1"/>
</dbReference>
<comment type="subcellular location">
    <subcellularLocation>
        <location evidence="1">Cell membrane</location>
        <topology evidence="1">Multi-pass membrane protein</topology>
    </subcellularLocation>
</comment>
<evidence type="ECO:0000256" key="6">
    <source>
        <dbReference type="SAM" id="Phobius"/>
    </source>
</evidence>
<dbReference type="Gene3D" id="3.20.20.450">
    <property type="entry name" value="EAL domain"/>
    <property type="match status" value="1"/>
</dbReference>
<dbReference type="InterPro" id="IPR050706">
    <property type="entry name" value="Cyclic-di-GMP_PDE-like"/>
</dbReference>
<keyword evidence="2" id="KW-1003">Cell membrane</keyword>
<feature type="transmembrane region" description="Helical" evidence="6">
    <location>
        <begin position="15"/>
        <end position="34"/>
    </location>
</feature>
<feature type="transmembrane region" description="Helical" evidence="6">
    <location>
        <begin position="80"/>
        <end position="103"/>
    </location>
</feature>
<evidence type="ECO:0000256" key="5">
    <source>
        <dbReference type="ARBA" id="ARBA00023136"/>
    </source>
</evidence>
<dbReference type="CDD" id="cd01948">
    <property type="entry name" value="EAL"/>
    <property type="match status" value="1"/>
</dbReference>
<dbReference type="InterPro" id="IPR001633">
    <property type="entry name" value="EAL_dom"/>
</dbReference>
<evidence type="ECO:0000256" key="4">
    <source>
        <dbReference type="ARBA" id="ARBA00022989"/>
    </source>
</evidence>
<evidence type="ECO:0000259" key="7">
    <source>
        <dbReference type="PROSITE" id="PS50883"/>
    </source>
</evidence>
<keyword evidence="9" id="KW-1185">Reference proteome</keyword>
<protein>
    <submittedName>
        <fullName evidence="8">EAL domain-containing protein</fullName>
    </submittedName>
</protein>
<sequence length="748" mass="84740">MIITARLNRFRQSPWGLALILPAILMPLTTQLSVRLWMLDGYVYLIYLPLAMIIAMLLVYDWKAFPGIATGLSLYYFNRYAPGPAAAIAATWLLVLLSGWSGYRLQVKRRWGVSYGELRLMPNRLFWLAFFIPSLFVFMMQGLATAGLVPLKGSIFPWEPFSLHTLLNFQSVLLACVTMVPVCYLVVRSLRSPGYLRLTIFRLRQQFSPEVSKTEGVVWTLLLAFLLTMLLQVAPGRQNLLATEYGLPLMLPLMLWAAMRFGYLFTGLLWALLLMVLYQLRDRFLHPDTGPYQLAVISANLLVFSLSLLLMAAITTRQRRTLARTKAAALNDPVMNLPNLRALSLALANSPGSTLCFLTIPDLDRLSRIYGLRLRIHYKSSLAAHLKPELQPEEDVYQLPGFDLVMRLEGSGQLARIEKITARLKDYCLSWDGLPVHPGIGVSYCSVLPPVNHLYELLGELSGMAELSLTSGITENLQQKMTQPVQYRISKKIALLNTIQQALKSNGFQLIAQRICGVRGDDYHAVWLALENDHREPVPATEFYAVINEFGLTWELDCWRLRQILSFINQHRTRLPGIRIATELFTLSLCRPGLAKEIQAMLQDYCVEPWQLIFYVEESPMLTPHGGGYRAIDQLRYLGCRVAISNFGHGYGSYALLKQIEADMLRLNGEFVRNMFNNSLDYQIIESTCIMARLKKMQIVAADVETQEADTLLRKLGVDYLQGALYGEAKPLYSLVEKDEAPPQRLPD</sequence>
<dbReference type="SMART" id="SM00267">
    <property type="entry name" value="GGDEF"/>
    <property type="match status" value="1"/>
</dbReference>
<dbReference type="PANTHER" id="PTHR33121:SF64">
    <property type="entry name" value="CYCLIC DI-GMP PHOSPHODIESTERASE PDEF"/>
    <property type="match status" value="1"/>
</dbReference>
<dbReference type="InterPro" id="IPR000160">
    <property type="entry name" value="GGDEF_dom"/>
</dbReference>
<dbReference type="InterPro" id="IPR007895">
    <property type="entry name" value="MASE1"/>
</dbReference>
<dbReference type="SUPFAM" id="SSF141868">
    <property type="entry name" value="EAL domain-like"/>
    <property type="match status" value="1"/>
</dbReference>
<feature type="transmembrane region" description="Helical" evidence="6">
    <location>
        <begin position="216"/>
        <end position="234"/>
    </location>
</feature>
<evidence type="ECO:0000313" key="9">
    <source>
        <dbReference type="Proteomes" id="UP001565243"/>
    </source>
</evidence>
<reference evidence="8 9" key="1">
    <citation type="submission" date="2024-07" db="EMBL/GenBank/DDBJ databases">
        <authorList>
            <person name="Hebao G."/>
        </authorList>
    </citation>
    <scope>NUCLEOTIDE SEQUENCE [LARGE SCALE GENOMIC DNA]</scope>
    <source>
        <strain evidence="8 9">ACCC 02193</strain>
    </source>
</reference>
<proteinExistence type="predicted"/>
<evidence type="ECO:0000313" key="8">
    <source>
        <dbReference type="EMBL" id="MEY8771363.1"/>
    </source>
</evidence>
<evidence type="ECO:0000256" key="1">
    <source>
        <dbReference type="ARBA" id="ARBA00004651"/>
    </source>
</evidence>
<dbReference type="Pfam" id="PF00563">
    <property type="entry name" value="EAL"/>
    <property type="match status" value="1"/>
</dbReference>